<evidence type="ECO:0000313" key="6">
    <source>
        <dbReference type="Proteomes" id="UP001608902"/>
    </source>
</evidence>
<feature type="binding site" evidence="3">
    <location>
        <begin position="112"/>
        <end position="119"/>
    </location>
    <ligand>
        <name>GTP</name>
        <dbReference type="ChEBI" id="CHEBI:37565"/>
    </ligand>
</feature>
<reference evidence="5 6" key="1">
    <citation type="submission" date="2024-08" db="EMBL/GenBank/DDBJ databases">
        <title>Gnathostoma spinigerum genome.</title>
        <authorList>
            <person name="Gonzalez-Bertolin B."/>
            <person name="Monzon S."/>
            <person name="Zaballos A."/>
            <person name="Jimenez P."/>
            <person name="Dekumyoy P."/>
            <person name="Varona S."/>
            <person name="Cuesta I."/>
            <person name="Sumanam S."/>
            <person name="Adisakwattana P."/>
            <person name="Gasser R.B."/>
            <person name="Hernandez-Gonzalez A."/>
            <person name="Young N.D."/>
            <person name="Perteguer M.J."/>
        </authorList>
    </citation>
    <scope>NUCLEOTIDE SEQUENCE [LARGE SCALE GENOMIC DNA]</scope>
    <source>
        <strain evidence="5">AL3</strain>
        <tissue evidence="5">Liver</tissue>
    </source>
</reference>
<accession>A0ABD6EV62</accession>
<protein>
    <submittedName>
        <fullName evidence="5">Uncharacterized protein</fullName>
    </submittedName>
</protein>
<dbReference type="Gene3D" id="3.40.50.300">
    <property type="entry name" value="P-loop containing nucleotide triphosphate hydrolases"/>
    <property type="match status" value="1"/>
</dbReference>
<keyword evidence="4" id="KW-0479">Metal-binding</keyword>
<dbReference type="EMBL" id="JBGFUD010012132">
    <property type="protein sequence ID" value="MFH4983395.1"/>
    <property type="molecule type" value="Genomic_DNA"/>
</dbReference>
<comment type="caution">
    <text evidence="5">The sequence shown here is derived from an EMBL/GenBank/DDBJ whole genome shotgun (WGS) entry which is preliminary data.</text>
</comment>
<dbReference type="InterPro" id="IPR027417">
    <property type="entry name" value="P-loop_NTPase"/>
</dbReference>
<dbReference type="AlphaFoldDB" id="A0ABD6EV62"/>
<evidence type="ECO:0000313" key="5">
    <source>
        <dbReference type="EMBL" id="MFH4983395.1"/>
    </source>
</evidence>
<feature type="binding site" evidence="4">
    <location>
        <position position="119"/>
    </location>
    <ligand>
        <name>Mg(2+)</name>
        <dbReference type="ChEBI" id="CHEBI:18420"/>
    </ligand>
</feature>
<dbReference type="Proteomes" id="UP001608902">
    <property type="component" value="Unassembled WGS sequence"/>
</dbReference>
<evidence type="ECO:0000256" key="2">
    <source>
        <dbReference type="ARBA" id="ARBA00023134"/>
    </source>
</evidence>
<proteinExistence type="predicted"/>
<evidence type="ECO:0000256" key="1">
    <source>
        <dbReference type="ARBA" id="ARBA00022741"/>
    </source>
</evidence>
<name>A0ABD6EV62_9BILA</name>
<keyword evidence="6" id="KW-1185">Reference proteome</keyword>
<sequence length="140" mass="15994">MTESHLSTEVRIPIFELISEVEVKLSVLNLRTNSVIIVSYGRFAEIFEMRREYVANFIISTNSMDSRMKYNKILFRASEQKKRKFSKKMGLFTQLTTMLGLTKKEVRVLVLGLDSSGKTTILNQLKPTDARSSQVGVAIR</sequence>
<keyword evidence="1 3" id="KW-0547">Nucleotide-binding</keyword>
<evidence type="ECO:0000256" key="4">
    <source>
        <dbReference type="PIRSR" id="PIRSR606689-2"/>
    </source>
</evidence>
<organism evidence="5 6">
    <name type="scientific">Gnathostoma spinigerum</name>
    <dbReference type="NCBI Taxonomy" id="75299"/>
    <lineage>
        <taxon>Eukaryota</taxon>
        <taxon>Metazoa</taxon>
        <taxon>Ecdysozoa</taxon>
        <taxon>Nematoda</taxon>
        <taxon>Chromadorea</taxon>
        <taxon>Rhabditida</taxon>
        <taxon>Spirurina</taxon>
        <taxon>Gnathostomatomorpha</taxon>
        <taxon>Gnathostomatoidea</taxon>
        <taxon>Gnathostomatidae</taxon>
        <taxon>Gnathostoma</taxon>
    </lineage>
</organism>
<keyword evidence="4" id="KW-0460">Magnesium</keyword>
<dbReference type="SUPFAM" id="SSF52540">
    <property type="entry name" value="P-loop containing nucleoside triphosphate hydrolases"/>
    <property type="match status" value="1"/>
</dbReference>
<dbReference type="Pfam" id="PF00025">
    <property type="entry name" value="Arf"/>
    <property type="match status" value="1"/>
</dbReference>
<keyword evidence="2 3" id="KW-0342">GTP-binding</keyword>
<dbReference type="InterPro" id="IPR006689">
    <property type="entry name" value="Small_GTPase_ARF/SAR"/>
</dbReference>
<evidence type="ECO:0000256" key="3">
    <source>
        <dbReference type="PIRSR" id="PIRSR606689-1"/>
    </source>
</evidence>
<gene>
    <name evidence="5" type="ORF">AB6A40_010104</name>
</gene>
<dbReference type="GO" id="GO:0005525">
    <property type="term" value="F:GTP binding"/>
    <property type="evidence" value="ECO:0007669"/>
    <property type="project" value="UniProtKB-KW"/>
</dbReference>